<sequence length="189" mass="20551">MKLRAKPETRRRILTVLGPVVTVLGVVVALLAGALTSGQDDPTGGTPGKNQASSQTYIFTLIREEEHRKLRLTVSGSSGYIDGQYILVAFSEESGKPGGLPRPGVRDRRHFTGRSSGNWFRFDGLDQDGPITGILNEGVLTVDRAFAATESKKWTQSSEKAFKQALTDYAEDHPLGTCPTDPEYVVCPE</sequence>
<feature type="transmembrane region" description="Helical" evidence="1">
    <location>
        <begin position="12"/>
        <end position="35"/>
    </location>
</feature>
<evidence type="ECO:0000313" key="2">
    <source>
        <dbReference type="EMBL" id="GAA4096747.1"/>
    </source>
</evidence>
<gene>
    <name evidence="2" type="ORF">GCM10022214_70680</name>
</gene>
<keyword evidence="1" id="KW-1133">Transmembrane helix</keyword>
<keyword evidence="3" id="KW-1185">Reference proteome</keyword>
<evidence type="ECO:0000313" key="3">
    <source>
        <dbReference type="Proteomes" id="UP001500683"/>
    </source>
</evidence>
<comment type="caution">
    <text evidence="2">The sequence shown here is derived from an EMBL/GenBank/DDBJ whole genome shotgun (WGS) entry which is preliminary data.</text>
</comment>
<name>A0ABP7WTT7_9ACTN</name>
<protein>
    <submittedName>
        <fullName evidence="2">Uncharacterized protein</fullName>
    </submittedName>
</protein>
<proteinExistence type="predicted"/>
<evidence type="ECO:0000256" key="1">
    <source>
        <dbReference type="SAM" id="Phobius"/>
    </source>
</evidence>
<dbReference type="EMBL" id="BAAAZG010000055">
    <property type="protein sequence ID" value="GAA4096747.1"/>
    <property type="molecule type" value="Genomic_DNA"/>
</dbReference>
<dbReference type="RefSeq" id="WP_344956266.1">
    <property type="nucleotide sequence ID" value="NZ_BAAAZG010000055.1"/>
</dbReference>
<reference evidence="3" key="1">
    <citation type="journal article" date="2019" name="Int. J. Syst. Evol. Microbiol.">
        <title>The Global Catalogue of Microorganisms (GCM) 10K type strain sequencing project: providing services to taxonomists for standard genome sequencing and annotation.</title>
        <authorList>
            <consortium name="The Broad Institute Genomics Platform"/>
            <consortium name="The Broad Institute Genome Sequencing Center for Infectious Disease"/>
            <person name="Wu L."/>
            <person name="Ma J."/>
        </authorList>
    </citation>
    <scope>NUCLEOTIDE SEQUENCE [LARGE SCALE GENOMIC DNA]</scope>
    <source>
        <strain evidence="3">JCM 16702</strain>
    </source>
</reference>
<dbReference type="Proteomes" id="UP001500683">
    <property type="component" value="Unassembled WGS sequence"/>
</dbReference>
<keyword evidence="1" id="KW-0472">Membrane</keyword>
<keyword evidence="1" id="KW-0812">Transmembrane</keyword>
<accession>A0ABP7WTT7</accession>
<organism evidence="2 3">
    <name type="scientific">Actinomadura miaoliensis</name>
    <dbReference type="NCBI Taxonomy" id="430685"/>
    <lineage>
        <taxon>Bacteria</taxon>
        <taxon>Bacillati</taxon>
        <taxon>Actinomycetota</taxon>
        <taxon>Actinomycetes</taxon>
        <taxon>Streptosporangiales</taxon>
        <taxon>Thermomonosporaceae</taxon>
        <taxon>Actinomadura</taxon>
    </lineage>
</organism>